<protein>
    <submittedName>
        <fullName evidence="1">DUF429 domain-containing protein</fullName>
    </submittedName>
</protein>
<proteinExistence type="predicted"/>
<gene>
    <name evidence="1" type="ORF">HKW67_14860</name>
</gene>
<name>A0A6M4IWZ0_9BACT</name>
<reference evidence="1 2" key="1">
    <citation type="submission" date="2020-05" db="EMBL/GenBank/DDBJ databases">
        <title>Complete genome sequence of Gemmatimonas greenlandica TET16.</title>
        <authorList>
            <person name="Zeng Y."/>
        </authorList>
    </citation>
    <scope>NUCLEOTIDE SEQUENCE [LARGE SCALE GENOMIC DNA]</scope>
    <source>
        <strain evidence="1 2">TET16</strain>
    </source>
</reference>
<dbReference type="Proteomes" id="UP000500938">
    <property type="component" value="Chromosome"/>
</dbReference>
<sequence length="250" mass="26821">MTPRAITPGRGVALSVDLAYVDYRDIGVALVTYDNRGSAPESLSARAFDVPLSGRPSVAALASWLREMVETHDVRCLCIDGPLGWRSPDTDSPHCRLSERAVRAPGKTGLPPDGVKPRTYLGFTTFSIALFESFLTSADWALPGDPAAAPTARVVTESFPTAGWRALGLSPLMAKGRASVADVQDAAARLQSRTGITLEHVRTHDQLQAVVGGIAGAWWAAGLRERVQLAGDRPFRLDGSWREGYIMIPA</sequence>
<organism evidence="1 2">
    <name type="scientific">Gemmatimonas groenlandica</name>
    <dbReference type="NCBI Taxonomy" id="2732249"/>
    <lineage>
        <taxon>Bacteria</taxon>
        <taxon>Pseudomonadati</taxon>
        <taxon>Gemmatimonadota</taxon>
        <taxon>Gemmatimonadia</taxon>
        <taxon>Gemmatimonadales</taxon>
        <taxon>Gemmatimonadaceae</taxon>
        <taxon>Gemmatimonas</taxon>
    </lineage>
</organism>
<dbReference type="AlphaFoldDB" id="A0A6M4IWZ0"/>
<dbReference type="RefSeq" id="WP_171226134.1">
    <property type="nucleotide sequence ID" value="NZ_CP053085.1"/>
</dbReference>
<accession>A0A6M4IWZ0</accession>
<keyword evidence="2" id="KW-1185">Reference proteome</keyword>
<evidence type="ECO:0000313" key="2">
    <source>
        <dbReference type="Proteomes" id="UP000500938"/>
    </source>
</evidence>
<evidence type="ECO:0000313" key="1">
    <source>
        <dbReference type="EMBL" id="QJR36701.1"/>
    </source>
</evidence>
<dbReference type="EMBL" id="CP053085">
    <property type="protein sequence ID" value="QJR36701.1"/>
    <property type="molecule type" value="Genomic_DNA"/>
</dbReference>
<dbReference type="KEGG" id="ggr:HKW67_14860"/>